<dbReference type="PANTHER" id="PTHR42930:SF3">
    <property type="entry name" value="PHOSPHATE-SPECIFIC TRANSPORT SYSTEM ACCESSORY PROTEIN PHOU"/>
    <property type="match status" value="1"/>
</dbReference>
<dbReference type="Pfam" id="PF01895">
    <property type="entry name" value="PhoU"/>
    <property type="match status" value="2"/>
</dbReference>
<protein>
    <recommendedName>
        <fullName evidence="1">Phosphate-specific transport system accessory protein PhoU</fullName>
    </recommendedName>
</protein>
<dbReference type="InterPro" id="IPR038078">
    <property type="entry name" value="PhoU-like_sf"/>
</dbReference>
<sequence>MPTAPVLRRRFHRDLEAVDAQIRRMYELLQASLAEATVVLTSADAAGAREVVRRDGAIDELDHELEDSIVRILHLQSPVAGDLRYLVTVLRVAPELERSADLAEHIAARAAQGLGASLTPELVSHVRRMGDVAERMWAVAAEAWSQQTSAAVATLEHLDDEMDALHEELQGQLQRGALPLVPAVEMALVGRFYERLGDHALHVTERLGYAVGA</sequence>
<dbReference type="PIRSF" id="PIRSF003107">
    <property type="entry name" value="PhoU"/>
    <property type="match status" value="1"/>
</dbReference>
<evidence type="ECO:0000259" key="2">
    <source>
        <dbReference type="Pfam" id="PF01895"/>
    </source>
</evidence>
<dbReference type="Gene3D" id="1.20.58.220">
    <property type="entry name" value="Phosphate transport system protein phou homolog 2, domain 2"/>
    <property type="match status" value="1"/>
</dbReference>
<dbReference type="GO" id="GO:0030643">
    <property type="term" value="P:intracellular phosphate ion homeostasis"/>
    <property type="evidence" value="ECO:0007669"/>
    <property type="project" value="InterPro"/>
</dbReference>
<accession>A0A6J4IEB6</accession>
<dbReference type="EMBL" id="CADCSZ010000139">
    <property type="protein sequence ID" value="CAA9250218.1"/>
    <property type="molecule type" value="Genomic_DNA"/>
</dbReference>
<comment type="subunit">
    <text evidence="1">Homodimer.</text>
</comment>
<dbReference type="GO" id="GO:0005737">
    <property type="term" value="C:cytoplasm"/>
    <property type="evidence" value="ECO:0007669"/>
    <property type="project" value="UniProtKB-SubCell"/>
</dbReference>
<feature type="domain" description="PhoU" evidence="2">
    <location>
        <begin position="22"/>
        <end position="109"/>
    </location>
</feature>
<dbReference type="InterPro" id="IPR026022">
    <property type="entry name" value="PhoU_dom"/>
</dbReference>
<keyword evidence="1" id="KW-0592">Phosphate transport</keyword>
<dbReference type="InterPro" id="IPR028366">
    <property type="entry name" value="PhoU"/>
</dbReference>
<comment type="subcellular location">
    <subcellularLocation>
        <location evidence="1">Cytoplasm</location>
    </subcellularLocation>
</comment>
<comment type="function">
    <text evidence="1">Plays a role in the regulation of phosphate uptake.</text>
</comment>
<dbReference type="NCBIfam" id="TIGR02135">
    <property type="entry name" value="phoU_full"/>
    <property type="match status" value="1"/>
</dbReference>
<keyword evidence="1" id="KW-0813">Transport</keyword>
<evidence type="ECO:0000313" key="3">
    <source>
        <dbReference type="EMBL" id="CAA9250218.1"/>
    </source>
</evidence>
<dbReference type="GO" id="GO:0006817">
    <property type="term" value="P:phosphate ion transport"/>
    <property type="evidence" value="ECO:0007669"/>
    <property type="project" value="UniProtKB-KW"/>
</dbReference>
<evidence type="ECO:0000256" key="1">
    <source>
        <dbReference type="PIRNR" id="PIRNR003107"/>
    </source>
</evidence>
<proteinExistence type="inferred from homology"/>
<dbReference type="GO" id="GO:0045936">
    <property type="term" value="P:negative regulation of phosphate metabolic process"/>
    <property type="evidence" value="ECO:0007669"/>
    <property type="project" value="InterPro"/>
</dbReference>
<gene>
    <name evidence="3" type="ORF">AVDCRST_MAG76-2236</name>
</gene>
<feature type="domain" description="PhoU" evidence="2">
    <location>
        <begin position="126"/>
        <end position="206"/>
    </location>
</feature>
<dbReference type="AlphaFoldDB" id="A0A6J4IEB6"/>
<reference evidence="3" key="1">
    <citation type="submission" date="2020-02" db="EMBL/GenBank/DDBJ databases">
        <authorList>
            <person name="Meier V. D."/>
        </authorList>
    </citation>
    <scope>NUCLEOTIDE SEQUENCE</scope>
    <source>
        <strain evidence="3">AVDCRST_MAG76</strain>
    </source>
</reference>
<dbReference type="SUPFAM" id="SSF109755">
    <property type="entry name" value="PhoU-like"/>
    <property type="match status" value="1"/>
</dbReference>
<name>A0A6J4IEB6_9ACTN</name>
<keyword evidence="1" id="KW-0963">Cytoplasm</keyword>
<dbReference type="PANTHER" id="PTHR42930">
    <property type="entry name" value="PHOSPHATE-SPECIFIC TRANSPORT SYSTEM ACCESSORY PROTEIN PHOU"/>
    <property type="match status" value="1"/>
</dbReference>
<comment type="similarity">
    <text evidence="1">Belongs to the PhoU family.</text>
</comment>
<organism evidence="3">
    <name type="scientific">uncultured Acidimicrobiales bacterium</name>
    <dbReference type="NCBI Taxonomy" id="310071"/>
    <lineage>
        <taxon>Bacteria</taxon>
        <taxon>Bacillati</taxon>
        <taxon>Actinomycetota</taxon>
        <taxon>Acidimicrobiia</taxon>
        <taxon>Acidimicrobiales</taxon>
        <taxon>environmental samples</taxon>
    </lineage>
</organism>